<keyword evidence="1" id="KW-0732">Signal</keyword>
<dbReference type="AlphaFoldDB" id="A0AAN8XH80"/>
<sequence>MMMMMMMMKRDCVIFLFCCFSCLLVPEVRSQGSASDELHSMLNQFVQNTGADVQSLTYCRISTRDLISTAQSTASRVLQGICNPRKYCKNDYYLQ</sequence>
<reference evidence="2 3" key="1">
    <citation type="submission" date="2023-11" db="EMBL/GenBank/DDBJ databases">
        <title>Halocaridina rubra genome assembly.</title>
        <authorList>
            <person name="Smith C."/>
        </authorList>
    </citation>
    <scope>NUCLEOTIDE SEQUENCE [LARGE SCALE GENOMIC DNA]</scope>
    <source>
        <strain evidence="2">EP-1</strain>
        <tissue evidence="2">Whole</tissue>
    </source>
</reference>
<proteinExistence type="predicted"/>
<gene>
    <name evidence="2" type="ORF">SK128_006270</name>
</gene>
<organism evidence="2 3">
    <name type="scientific">Halocaridina rubra</name>
    <name type="common">Hawaiian red shrimp</name>
    <dbReference type="NCBI Taxonomy" id="373956"/>
    <lineage>
        <taxon>Eukaryota</taxon>
        <taxon>Metazoa</taxon>
        <taxon>Ecdysozoa</taxon>
        <taxon>Arthropoda</taxon>
        <taxon>Crustacea</taxon>
        <taxon>Multicrustacea</taxon>
        <taxon>Malacostraca</taxon>
        <taxon>Eumalacostraca</taxon>
        <taxon>Eucarida</taxon>
        <taxon>Decapoda</taxon>
        <taxon>Pleocyemata</taxon>
        <taxon>Caridea</taxon>
        <taxon>Atyoidea</taxon>
        <taxon>Atyidae</taxon>
        <taxon>Halocaridina</taxon>
    </lineage>
</organism>
<evidence type="ECO:0000256" key="1">
    <source>
        <dbReference type="SAM" id="SignalP"/>
    </source>
</evidence>
<evidence type="ECO:0000313" key="3">
    <source>
        <dbReference type="Proteomes" id="UP001381693"/>
    </source>
</evidence>
<feature type="signal peptide" evidence="1">
    <location>
        <begin position="1"/>
        <end position="30"/>
    </location>
</feature>
<accession>A0AAN8XH80</accession>
<protein>
    <submittedName>
        <fullName evidence="2">Uncharacterized protein</fullName>
    </submittedName>
</protein>
<keyword evidence="3" id="KW-1185">Reference proteome</keyword>
<evidence type="ECO:0000313" key="2">
    <source>
        <dbReference type="EMBL" id="KAK7081573.1"/>
    </source>
</evidence>
<name>A0AAN8XH80_HALRR</name>
<dbReference type="Proteomes" id="UP001381693">
    <property type="component" value="Unassembled WGS sequence"/>
</dbReference>
<dbReference type="EMBL" id="JAXCGZ010004680">
    <property type="protein sequence ID" value="KAK7081573.1"/>
    <property type="molecule type" value="Genomic_DNA"/>
</dbReference>
<comment type="caution">
    <text evidence="2">The sequence shown here is derived from an EMBL/GenBank/DDBJ whole genome shotgun (WGS) entry which is preliminary data.</text>
</comment>
<feature type="chain" id="PRO_5043022605" evidence="1">
    <location>
        <begin position="31"/>
        <end position="95"/>
    </location>
</feature>